<keyword evidence="3" id="KW-1185">Reference proteome</keyword>
<gene>
    <name evidence="2" type="ORF">GCM10009821_09760</name>
</gene>
<dbReference type="Pfam" id="PF01636">
    <property type="entry name" value="APH"/>
    <property type="match status" value="1"/>
</dbReference>
<evidence type="ECO:0000313" key="2">
    <source>
        <dbReference type="EMBL" id="GAA2073513.1"/>
    </source>
</evidence>
<evidence type="ECO:0000259" key="1">
    <source>
        <dbReference type="Pfam" id="PF01636"/>
    </source>
</evidence>
<dbReference type="Gene3D" id="3.30.200.20">
    <property type="entry name" value="Phosphorylase Kinase, domain 1"/>
    <property type="match status" value="1"/>
</dbReference>
<evidence type="ECO:0000313" key="3">
    <source>
        <dbReference type="Proteomes" id="UP001501480"/>
    </source>
</evidence>
<sequence length="340" mass="36705">MSSLIDTETIGGWVAGLDIGARAPITFTRVGAGQSNLTFLVEDADGRRWVLRRPPLGSLLASAHDVAREHRIMAALVGTGVPIPLPHALCTDPTITDAPIMLMEHVAGVVVDSMTSVEAIDPQRRSAIGHSLARTLGAVHAVDLDATGLSDLASRRPYAERQLRRWHRQWEDSRTRDLPLVDDLATRLSARIPEQVDVTLVHGDFHLMNVITSIGDGAVRAVLDWELSTLGDPLADLGGLLAYWPQADDSVVPGFAGPTLPGFPSRDDLVQVYADSSGRDVDGVDFWHVLGLWKIAIIAEGVLRRSLDEPRNTATTGRVDAAVVDGLLRRADEEARAGGW</sequence>
<name>A0ABN2VUM8_9ACTN</name>
<dbReference type="CDD" id="cd05154">
    <property type="entry name" value="ACAD10_11_N-like"/>
    <property type="match status" value="1"/>
</dbReference>
<proteinExistence type="predicted"/>
<feature type="domain" description="Aminoglycoside phosphotransferase" evidence="1">
    <location>
        <begin position="27"/>
        <end position="251"/>
    </location>
</feature>
<dbReference type="RefSeq" id="WP_344325195.1">
    <property type="nucleotide sequence ID" value="NZ_BAAAPY010000002.1"/>
</dbReference>
<dbReference type="EMBL" id="BAAAPY010000002">
    <property type="protein sequence ID" value="GAA2073513.1"/>
    <property type="molecule type" value="Genomic_DNA"/>
</dbReference>
<reference evidence="2 3" key="1">
    <citation type="journal article" date="2019" name="Int. J. Syst. Evol. Microbiol.">
        <title>The Global Catalogue of Microorganisms (GCM) 10K type strain sequencing project: providing services to taxonomists for standard genome sequencing and annotation.</title>
        <authorList>
            <consortium name="The Broad Institute Genomics Platform"/>
            <consortium name="The Broad Institute Genome Sequencing Center for Infectious Disease"/>
            <person name="Wu L."/>
            <person name="Ma J."/>
        </authorList>
    </citation>
    <scope>NUCLEOTIDE SEQUENCE [LARGE SCALE GENOMIC DNA]</scope>
    <source>
        <strain evidence="2 3">JCM 15749</strain>
    </source>
</reference>
<dbReference type="InterPro" id="IPR002575">
    <property type="entry name" value="Aminoglycoside_PTrfase"/>
</dbReference>
<dbReference type="PANTHER" id="PTHR47829">
    <property type="entry name" value="HYDROLASE, PUTATIVE (AFU_ORTHOLOGUE AFUA_1G12880)-RELATED"/>
    <property type="match status" value="1"/>
</dbReference>
<protein>
    <submittedName>
        <fullName evidence="2">Phosphotransferase family protein</fullName>
    </submittedName>
</protein>
<dbReference type="InterPro" id="IPR052898">
    <property type="entry name" value="ACAD10-like"/>
</dbReference>
<comment type="caution">
    <text evidence="2">The sequence shown here is derived from an EMBL/GenBank/DDBJ whole genome shotgun (WGS) entry which is preliminary data.</text>
</comment>
<dbReference type="SUPFAM" id="SSF56112">
    <property type="entry name" value="Protein kinase-like (PK-like)"/>
    <property type="match status" value="1"/>
</dbReference>
<dbReference type="InterPro" id="IPR011009">
    <property type="entry name" value="Kinase-like_dom_sf"/>
</dbReference>
<dbReference type="InterPro" id="IPR041726">
    <property type="entry name" value="ACAD10_11_N"/>
</dbReference>
<dbReference type="Gene3D" id="3.90.1200.10">
    <property type="match status" value="1"/>
</dbReference>
<dbReference type="PANTHER" id="PTHR47829:SF1">
    <property type="entry name" value="HAD FAMILY PHOSPHATASE"/>
    <property type="match status" value="1"/>
</dbReference>
<dbReference type="Proteomes" id="UP001501480">
    <property type="component" value="Unassembled WGS sequence"/>
</dbReference>
<organism evidence="2 3">
    <name type="scientific">Aeromicrobium halocynthiae</name>
    <dbReference type="NCBI Taxonomy" id="560557"/>
    <lineage>
        <taxon>Bacteria</taxon>
        <taxon>Bacillati</taxon>
        <taxon>Actinomycetota</taxon>
        <taxon>Actinomycetes</taxon>
        <taxon>Propionibacteriales</taxon>
        <taxon>Nocardioidaceae</taxon>
        <taxon>Aeromicrobium</taxon>
    </lineage>
</organism>
<accession>A0ABN2VUM8</accession>